<feature type="region of interest" description="Disordered" evidence="1">
    <location>
        <begin position="141"/>
        <end position="171"/>
    </location>
</feature>
<feature type="compositionally biased region" description="Basic residues" evidence="1">
    <location>
        <begin position="85"/>
        <end position="94"/>
    </location>
</feature>
<reference evidence="2 3" key="1">
    <citation type="submission" date="2024-02" db="EMBL/GenBank/DDBJ databases">
        <title>High-quality chromosome-scale genome assembly of Pensacola bahiagrass (Paspalum notatum Flugge var. saurae).</title>
        <authorList>
            <person name="Vega J.M."/>
            <person name="Podio M."/>
            <person name="Orjuela J."/>
            <person name="Siena L.A."/>
            <person name="Pessino S.C."/>
            <person name="Combes M.C."/>
            <person name="Mariac C."/>
            <person name="Albertini E."/>
            <person name="Pupilli F."/>
            <person name="Ortiz J.P.A."/>
            <person name="Leblanc O."/>
        </authorList>
    </citation>
    <scope>NUCLEOTIDE SEQUENCE [LARGE SCALE GENOMIC DNA]</scope>
    <source>
        <strain evidence="2">R1</strain>
        <tissue evidence="2">Leaf</tissue>
    </source>
</reference>
<proteinExistence type="predicted"/>
<feature type="compositionally biased region" description="Low complexity" evidence="1">
    <location>
        <begin position="30"/>
        <end position="44"/>
    </location>
</feature>
<evidence type="ECO:0000256" key="1">
    <source>
        <dbReference type="SAM" id="MobiDB-lite"/>
    </source>
</evidence>
<feature type="compositionally biased region" description="Low complexity" evidence="1">
    <location>
        <begin position="52"/>
        <end position="62"/>
    </location>
</feature>
<feature type="compositionally biased region" description="Low complexity" evidence="1">
    <location>
        <begin position="75"/>
        <end position="84"/>
    </location>
</feature>
<accession>A0AAQ3PLG6</accession>
<protein>
    <submittedName>
        <fullName evidence="2">Uncharacterized protein</fullName>
    </submittedName>
</protein>
<organism evidence="2 3">
    <name type="scientific">Paspalum notatum var. saurae</name>
    <dbReference type="NCBI Taxonomy" id="547442"/>
    <lineage>
        <taxon>Eukaryota</taxon>
        <taxon>Viridiplantae</taxon>
        <taxon>Streptophyta</taxon>
        <taxon>Embryophyta</taxon>
        <taxon>Tracheophyta</taxon>
        <taxon>Spermatophyta</taxon>
        <taxon>Magnoliopsida</taxon>
        <taxon>Liliopsida</taxon>
        <taxon>Poales</taxon>
        <taxon>Poaceae</taxon>
        <taxon>PACMAD clade</taxon>
        <taxon>Panicoideae</taxon>
        <taxon>Andropogonodae</taxon>
        <taxon>Paspaleae</taxon>
        <taxon>Paspalinae</taxon>
        <taxon>Paspalum</taxon>
    </lineage>
</organism>
<dbReference type="AlphaFoldDB" id="A0AAQ3PLG6"/>
<sequence>MRARRCPSPPHPCSPRCRLSATVRRRSLPARRPLSPAGGLSLPAPRSPPRPAGASIPDSSTLPAPPSQPAPLPGSSPGSASLARASRRPLKMSRRFKQVAKRFVGKMIPSKERLFQGSTSIGSGREALLRCVDSKLQGVPIALQRNEDEEDEEADGEDAGDRQENEEAGDR</sequence>
<feature type="region of interest" description="Disordered" evidence="1">
    <location>
        <begin position="1"/>
        <end position="94"/>
    </location>
</feature>
<feature type="compositionally biased region" description="Pro residues" evidence="1">
    <location>
        <begin position="63"/>
        <end position="74"/>
    </location>
</feature>
<dbReference type="EMBL" id="CP144745">
    <property type="protein sequence ID" value="WVZ51549.1"/>
    <property type="molecule type" value="Genomic_DNA"/>
</dbReference>
<gene>
    <name evidence="2" type="ORF">U9M48_002684</name>
</gene>
<feature type="compositionally biased region" description="Basic and acidic residues" evidence="1">
    <location>
        <begin position="159"/>
        <end position="171"/>
    </location>
</feature>
<name>A0AAQ3PLG6_PASNO</name>
<dbReference type="Proteomes" id="UP001341281">
    <property type="component" value="Chromosome 01"/>
</dbReference>
<feature type="compositionally biased region" description="Acidic residues" evidence="1">
    <location>
        <begin position="147"/>
        <end position="158"/>
    </location>
</feature>
<evidence type="ECO:0000313" key="3">
    <source>
        <dbReference type="Proteomes" id="UP001341281"/>
    </source>
</evidence>
<keyword evidence="3" id="KW-1185">Reference proteome</keyword>
<evidence type="ECO:0000313" key="2">
    <source>
        <dbReference type="EMBL" id="WVZ51549.1"/>
    </source>
</evidence>